<feature type="compositionally biased region" description="Basic and acidic residues" evidence="2">
    <location>
        <begin position="430"/>
        <end position="466"/>
    </location>
</feature>
<dbReference type="EMBL" id="LSSK01000096">
    <property type="protein sequence ID" value="OMH85284.1"/>
    <property type="molecule type" value="Genomic_DNA"/>
</dbReference>
<feature type="compositionally biased region" description="Polar residues" evidence="2">
    <location>
        <begin position="406"/>
        <end position="415"/>
    </location>
</feature>
<evidence type="ECO:0000256" key="2">
    <source>
        <dbReference type="SAM" id="MobiDB-lite"/>
    </source>
</evidence>
<organism evidence="3 4">
    <name type="scientific">Zancudomyces culisetae</name>
    <name type="common">Gut fungus</name>
    <name type="synonym">Smittium culisetae</name>
    <dbReference type="NCBI Taxonomy" id="1213189"/>
    <lineage>
        <taxon>Eukaryota</taxon>
        <taxon>Fungi</taxon>
        <taxon>Fungi incertae sedis</taxon>
        <taxon>Zoopagomycota</taxon>
        <taxon>Kickxellomycotina</taxon>
        <taxon>Harpellomycetes</taxon>
        <taxon>Harpellales</taxon>
        <taxon>Legeriomycetaceae</taxon>
        <taxon>Zancudomyces</taxon>
    </lineage>
</organism>
<feature type="compositionally biased region" description="Basic and acidic residues" evidence="2">
    <location>
        <begin position="267"/>
        <end position="279"/>
    </location>
</feature>
<sequence>MVRFGASSRIFVFGTHDEKYNTDQELARQQEQEQIRRKNVTAREKNAEQMVREAERHEELKHGIKEKKYLTDPKRALQRILALYGYTMEFEVEQEEGMTRQFVAKIQIPADVIGDGDNAAELSQREYGQDTVARFDGNDDVDSDREMMMGMGSMVAIGKATKKKEAVHMAALDACELLDKAGVFERERAEAGGIHRRRKGLKVGDDYDDEDDEYYDRTISSKDSAKSEPGSLSVKKGRPGVETYESLAQKIDNLYQKKNEIQSSILEIDRENQRNENKGGRRQNKGEDDEIDDIIYGLQRQSNSKRRQELEHDLKELEKQIAATNALLQIAKPTRSTDMVVAKPVVSYKTDFVADEQHVVESRNNDVSDNNHTESAGEKTENLGKNRESTQQKTLSFPLKPPHMMSGNTYITTDTNNHKRPAPSDLVSGLDKHHTQSSAEKDYGRDVKDQSKKFKYQEFPEYEEWKPPAGQSGDGRTSLNDKYGY</sequence>
<dbReference type="OrthoDB" id="5598265at2759"/>
<reference evidence="4" key="1">
    <citation type="submission" date="2017-01" db="EMBL/GenBank/DDBJ databases">
        <authorList>
            <person name="Wang Y."/>
            <person name="White M."/>
            <person name="Kvist S."/>
            <person name="Moncalvo J.-M."/>
        </authorList>
    </citation>
    <scope>NUCLEOTIDE SEQUENCE [LARGE SCALE GENOMIC DNA]</scope>
    <source>
        <strain evidence="4">COL-18-3</strain>
    </source>
</reference>
<evidence type="ECO:0000313" key="3">
    <source>
        <dbReference type="EMBL" id="OMH85284.1"/>
    </source>
</evidence>
<dbReference type="AlphaFoldDB" id="A0A1R1PWH6"/>
<keyword evidence="4" id="KW-1185">Reference proteome</keyword>
<gene>
    <name evidence="3" type="ORF">AX774_g1162</name>
</gene>
<dbReference type="Gene3D" id="3.30.160.20">
    <property type="match status" value="1"/>
</dbReference>
<feature type="region of interest" description="Disordered" evidence="2">
    <location>
        <begin position="363"/>
        <end position="485"/>
    </location>
</feature>
<accession>A0A1R1PWH6</accession>
<name>A0A1R1PWH6_ZANCU</name>
<proteinExistence type="predicted"/>
<keyword evidence="1" id="KW-0175">Coiled coil</keyword>
<evidence type="ECO:0000313" key="4">
    <source>
        <dbReference type="Proteomes" id="UP000188320"/>
    </source>
</evidence>
<feature type="compositionally biased region" description="Basic and acidic residues" evidence="2">
    <location>
        <begin position="363"/>
        <end position="390"/>
    </location>
</feature>
<dbReference type="Proteomes" id="UP000188320">
    <property type="component" value="Unassembled WGS sequence"/>
</dbReference>
<comment type="caution">
    <text evidence="3">The sequence shown here is derived from an EMBL/GenBank/DDBJ whole genome shotgun (WGS) entry which is preliminary data.</text>
</comment>
<protein>
    <recommendedName>
        <fullName evidence="5">DRBM domain-containing protein</fullName>
    </recommendedName>
</protein>
<feature type="region of interest" description="Disordered" evidence="2">
    <location>
        <begin position="218"/>
        <end position="238"/>
    </location>
</feature>
<feature type="coiled-coil region" evidence="1">
    <location>
        <begin position="28"/>
        <end position="67"/>
    </location>
</feature>
<evidence type="ECO:0000256" key="1">
    <source>
        <dbReference type="SAM" id="Coils"/>
    </source>
</evidence>
<feature type="coiled-coil region" evidence="1">
    <location>
        <begin position="300"/>
        <end position="327"/>
    </location>
</feature>
<evidence type="ECO:0008006" key="5">
    <source>
        <dbReference type="Google" id="ProtNLM"/>
    </source>
</evidence>
<feature type="region of interest" description="Disordered" evidence="2">
    <location>
        <begin position="266"/>
        <end position="291"/>
    </location>
</feature>
<feature type="compositionally biased region" description="Polar residues" evidence="2">
    <location>
        <begin position="474"/>
        <end position="485"/>
    </location>
</feature>